<evidence type="ECO:0000313" key="4">
    <source>
        <dbReference type="EMBL" id="PWN38206.1"/>
    </source>
</evidence>
<dbReference type="GeneID" id="37023838"/>
<organism evidence="4 5">
    <name type="scientific">Meira miltonrushii</name>
    <dbReference type="NCBI Taxonomy" id="1280837"/>
    <lineage>
        <taxon>Eukaryota</taxon>
        <taxon>Fungi</taxon>
        <taxon>Dikarya</taxon>
        <taxon>Basidiomycota</taxon>
        <taxon>Ustilaginomycotina</taxon>
        <taxon>Exobasidiomycetes</taxon>
        <taxon>Exobasidiales</taxon>
        <taxon>Brachybasidiaceae</taxon>
        <taxon>Meira</taxon>
    </lineage>
</organism>
<keyword evidence="3" id="KW-0175">Coiled coil</keyword>
<proteinExistence type="inferred from homology"/>
<evidence type="ECO:0000256" key="3">
    <source>
        <dbReference type="SAM" id="Coils"/>
    </source>
</evidence>
<dbReference type="GO" id="GO:1990114">
    <property type="term" value="P:RNA polymerase II core complex assembly"/>
    <property type="evidence" value="ECO:0007669"/>
    <property type="project" value="TreeGrafter"/>
</dbReference>
<comment type="similarity">
    <text evidence="1">Belongs to the prefoldin subunit alpha family.</text>
</comment>
<dbReference type="AlphaFoldDB" id="A0A316VKX1"/>
<dbReference type="GO" id="GO:1990115">
    <property type="term" value="P:RNA polymerase III assembly"/>
    <property type="evidence" value="ECO:0007669"/>
    <property type="project" value="TreeGrafter"/>
</dbReference>
<dbReference type="RefSeq" id="XP_025358508.1">
    <property type="nucleotide sequence ID" value="XM_025502057.1"/>
</dbReference>
<evidence type="ECO:0000256" key="1">
    <source>
        <dbReference type="ARBA" id="ARBA00010048"/>
    </source>
</evidence>
<name>A0A316VKX1_9BASI</name>
<dbReference type="Proteomes" id="UP000245771">
    <property type="component" value="Unassembled WGS sequence"/>
</dbReference>
<feature type="coiled-coil region" evidence="3">
    <location>
        <begin position="109"/>
        <end position="136"/>
    </location>
</feature>
<dbReference type="PANTHER" id="PTHR12674">
    <property type="entry name" value="PREFOLDIN SUBUNIT 5"/>
    <property type="match status" value="1"/>
</dbReference>
<accession>A0A316VKX1</accession>
<dbReference type="EMBL" id="KZ819602">
    <property type="protein sequence ID" value="PWN38206.1"/>
    <property type="molecule type" value="Genomic_DNA"/>
</dbReference>
<feature type="coiled-coil region" evidence="3">
    <location>
        <begin position="7"/>
        <end position="41"/>
    </location>
</feature>
<evidence type="ECO:0000256" key="2">
    <source>
        <dbReference type="ARBA" id="ARBA00023186"/>
    </source>
</evidence>
<dbReference type="GO" id="GO:0051082">
    <property type="term" value="F:unfolded protein binding"/>
    <property type="evidence" value="ECO:0007669"/>
    <property type="project" value="InterPro"/>
</dbReference>
<dbReference type="Gene3D" id="1.10.287.370">
    <property type="match status" value="1"/>
</dbReference>
<dbReference type="GO" id="GO:0005737">
    <property type="term" value="C:cytoplasm"/>
    <property type="evidence" value="ECO:0007669"/>
    <property type="project" value="TreeGrafter"/>
</dbReference>
<dbReference type="GO" id="GO:0016272">
    <property type="term" value="C:prefoldin complex"/>
    <property type="evidence" value="ECO:0007669"/>
    <property type="project" value="InterPro"/>
</dbReference>
<dbReference type="SUPFAM" id="SSF46579">
    <property type="entry name" value="Prefoldin"/>
    <property type="match status" value="1"/>
</dbReference>
<keyword evidence="2" id="KW-0143">Chaperone</keyword>
<dbReference type="GO" id="GO:1990113">
    <property type="term" value="P:RNA polymerase I assembly"/>
    <property type="evidence" value="ECO:0007669"/>
    <property type="project" value="TreeGrafter"/>
</dbReference>
<keyword evidence="5" id="KW-1185">Reference proteome</keyword>
<protein>
    <submittedName>
        <fullName evidence="4">Prefoldin alpha subunit</fullName>
    </submittedName>
</protein>
<evidence type="ECO:0000313" key="5">
    <source>
        <dbReference type="Proteomes" id="UP000245771"/>
    </source>
</evidence>
<dbReference type="FunCoup" id="A0A316VKX1">
    <property type="interactions" value="576"/>
</dbReference>
<dbReference type="HAMAP" id="MF_00308">
    <property type="entry name" value="PfdA"/>
    <property type="match status" value="1"/>
</dbReference>
<dbReference type="OrthoDB" id="10267474at2759"/>
<dbReference type="InterPro" id="IPR004127">
    <property type="entry name" value="Prefoldin_subunit_alpha"/>
</dbReference>
<dbReference type="InterPro" id="IPR009053">
    <property type="entry name" value="Prefoldin"/>
</dbReference>
<dbReference type="GO" id="GO:0006457">
    <property type="term" value="P:protein folding"/>
    <property type="evidence" value="ECO:0007669"/>
    <property type="project" value="InterPro"/>
</dbReference>
<dbReference type="STRING" id="1280837.A0A316VKX1"/>
<dbReference type="Pfam" id="PF02996">
    <property type="entry name" value="Prefoldin"/>
    <property type="match status" value="1"/>
</dbReference>
<sequence length="158" mass="17729">MSGQQPVDVTELNVAQLQDVRKQLEQELQHLTASYGQLKAAQARFRTCIESINAIQSQKSQRELLVPLTSSLYVPGKLTDSKKVLVDVGTGYYVERSTEDAQKMYEGRVDFVSKSLEQLQETITRKEDNMRVVRDILVVKVSQQQQQAGGAEGQTQKA</sequence>
<dbReference type="InParanoid" id="A0A316VKX1"/>
<reference evidence="4 5" key="1">
    <citation type="journal article" date="2018" name="Mol. Biol. Evol.">
        <title>Broad Genomic Sampling Reveals a Smut Pathogenic Ancestry of the Fungal Clade Ustilaginomycotina.</title>
        <authorList>
            <person name="Kijpornyongpan T."/>
            <person name="Mondo S.J."/>
            <person name="Barry K."/>
            <person name="Sandor L."/>
            <person name="Lee J."/>
            <person name="Lipzen A."/>
            <person name="Pangilinan J."/>
            <person name="LaButti K."/>
            <person name="Hainaut M."/>
            <person name="Henrissat B."/>
            <person name="Grigoriev I.V."/>
            <person name="Spatafora J.W."/>
            <person name="Aime M.C."/>
        </authorList>
    </citation>
    <scope>NUCLEOTIDE SEQUENCE [LARGE SCALE GENOMIC DNA]</scope>
    <source>
        <strain evidence="4 5">MCA 3882</strain>
    </source>
</reference>
<gene>
    <name evidence="4" type="ORF">FA14DRAFT_23896</name>
</gene>
<dbReference type="PANTHER" id="PTHR12674:SF2">
    <property type="entry name" value="PREFOLDIN SUBUNIT 5"/>
    <property type="match status" value="1"/>
</dbReference>
<dbReference type="CDD" id="cd23157">
    <property type="entry name" value="Prefoldin_5"/>
    <property type="match status" value="1"/>
</dbReference>
<dbReference type="InterPro" id="IPR011599">
    <property type="entry name" value="PFD_alpha_archaea"/>
</dbReference>
<dbReference type="NCBIfam" id="TIGR00293">
    <property type="entry name" value="prefoldin subunit alpha"/>
    <property type="match status" value="1"/>
</dbReference>
<dbReference type="FunFam" id="1.10.287.370:FF:000004">
    <property type="entry name" value="Probable prefoldin subunit 5"/>
    <property type="match status" value="1"/>
</dbReference>